<sequence>MLKIYKNNFVYTLPIRKEHGFTMFELLIALSILSTLLLLTNQLFHTLFTENKNSNYEVLFFYQLIDSEFIEAIHVYTVDNVVYFVDKQSRTVTYSKYNTSIRKQVNGKGHEVMLQNIEQFDIEALSEDIYKIRIISEENQSYEQIFLSP</sequence>
<evidence type="ECO:0000256" key="1">
    <source>
        <dbReference type="ARBA" id="ARBA00004241"/>
    </source>
</evidence>
<dbReference type="Proteomes" id="UP001595880">
    <property type="component" value="Unassembled WGS sequence"/>
</dbReference>
<keyword evidence="3" id="KW-0812">Transmembrane</keyword>
<keyword evidence="5" id="KW-1185">Reference proteome</keyword>
<evidence type="ECO:0000256" key="2">
    <source>
        <dbReference type="ARBA" id="ARBA00023287"/>
    </source>
</evidence>
<gene>
    <name evidence="4" type="primary">comGF</name>
    <name evidence="4" type="ORF">ACFOZ1_12115</name>
</gene>
<proteinExistence type="predicted"/>
<organism evidence="4 5">
    <name type="scientific">Gracilibacillus marinus</name>
    <dbReference type="NCBI Taxonomy" id="630535"/>
    <lineage>
        <taxon>Bacteria</taxon>
        <taxon>Bacillati</taxon>
        <taxon>Bacillota</taxon>
        <taxon>Bacilli</taxon>
        <taxon>Bacillales</taxon>
        <taxon>Bacillaceae</taxon>
        <taxon>Gracilibacillus</taxon>
    </lineage>
</organism>
<comment type="subcellular location">
    <subcellularLocation>
        <location evidence="1">Cell surface</location>
    </subcellularLocation>
</comment>
<dbReference type="NCBIfam" id="TIGR02532">
    <property type="entry name" value="IV_pilin_GFxxxE"/>
    <property type="match status" value="1"/>
</dbReference>
<dbReference type="InterPro" id="IPR016977">
    <property type="entry name" value="ComGF"/>
</dbReference>
<reference evidence="5" key="1">
    <citation type="journal article" date="2019" name="Int. J. Syst. Evol. Microbiol.">
        <title>The Global Catalogue of Microorganisms (GCM) 10K type strain sequencing project: providing services to taxonomists for standard genome sequencing and annotation.</title>
        <authorList>
            <consortium name="The Broad Institute Genomics Platform"/>
            <consortium name="The Broad Institute Genome Sequencing Center for Infectious Disease"/>
            <person name="Wu L."/>
            <person name="Ma J."/>
        </authorList>
    </citation>
    <scope>NUCLEOTIDE SEQUENCE [LARGE SCALE GENOMIC DNA]</scope>
    <source>
        <strain evidence="5">KACC 14058</strain>
    </source>
</reference>
<comment type="caution">
    <text evidence="4">The sequence shown here is derived from an EMBL/GenBank/DDBJ whole genome shotgun (WGS) entry which is preliminary data.</text>
</comment>
<evidence type="ECO:0000256" key="3">
    <source>
        <dbReference type="SAM" id="Phobius"/>
    </source>
</evidence>
<accession>A0ABV8VZS4</accession>
<evidence type="ECO:0000313" key="5">
    <source>
        <dbReference type="Proteomes" id="UP001595880"/>
    </source>
</evidence>
<protein>
    <submittedName>
        <fullName evidence="4">Competence type IV pilus minor pilin ComGF</fullName>
    </submittedName>
</protein>
<dbReference type="RefSeq" id="WP_390199623.1">
    <property type="nucleotide sequence ID" value="NZ_JBHSDV010000003.1"/>
</dbReference>
<dbReference type="Pfam" id="PF15980">
    <property type="entry name" value="ComGF"/>
    <property type="match status" value="1"/>
</dbReference>
<keyword evidence="2" id="KW-0178">Competence</keyword>
<feature type="transmembrane region" description="Helical" evidence="3">
    <location>
        <begin position="21"/>
        <end position="44"/>
    </location>
</feature>
<name>A0ABV8VZS4_9BACI</name>
<keyword evidence="3" id="KW-1133">Transmembrane helix</keyword>
<dbReference type="NCBIfam" id="NF041002">
    <property type="entry name" value="pilin_ComGF"/>
    <property type="match status" value="1"/>
</dbReference>
<keyword evidence="3" id="KW-0472">Membrane</keyword>
<dbReference type="Pfam" id="PF07963">
    <property type="entry name" value="N_methyl"/>
    <property type="match status" value="1"/>
</dbReference>
<evidence type="ECO:0000313" key="4">
    <source>
        <dbReference type="EMBL" id="MFC4388540.1"/>
    </source>
</evidence>
<dbReference type="InterPro" id="IPR012902">
    <property type="entry name" value="N_methyl_site"/>
</dbReference>
<dbReference type="EMBL" id="JBHSDV010000003">
    <property type="protein sequence ID" value="MFC4388540.1"/>
    <property type="molecule type" value="Genomic_DNA"/>
</dbReference>